<reference evidence="3" key="1">
    <citation type="journal article" date="2015" name="Genome Announc.">
        <title>Draft whole-genome sequence of the biocontrol agent Trichoderma harzianum T6776.</title>
        <authorList>
            <person name="Baroncelli R."/>
            <person name="Piaggeschi G."/>
            <person name="Fiorini L."/>
            <person name="Bertolini E."/>
            <person name="Zapparata A."/>
            <person name="Pe M.E."/>
            <person name="Sarrocco S."/>
            <person name="Vannacci G."/>
        </authorList>
    </citation>
    <scope>NUCLEOTIDE SEQUENCE [LARGE SCALE GENOMIC DNA]</scope>
    <source>
        <strain evidence="3">T6776</strain>
    </source>
</reference>
<evidence type="ECO:0000256" key="1">
    <source>
        <dbReference type="SAM" id="MobiDB-lite"/>
    </source>
</evidence>
<evidence type="ECO:0000313" key="2">
    <source>
        <dbReference type="EMBL" id="KKP01486.1"/>
    </source>
</evidence>
<dbReference type="EMBL" id="JOKZ01000193">
    <property type="protein sequence ID" value="KKP01486.1"/>
    <property type="molecule type" value="Genomic_DNA"/>
</dbReference>
<organism evidence="2 3">
    <name type="scientific">Trichoderma harzianum</name>
    <name type="common">Hypocrea lixii</name>
    <dbReference type="NCBI Taxonomy" id="5544"/>
    <lineage>
        <taxon>Eukaryota</taxon>
        <taxon>Fungi</taxon>
        <taxon>Dikarya</taxon>
        <taxon>Ascomycota</taxon>
        <taxon>Pezizomycotina</taxon>
        <taxon>Sordariomycetes</taxon>
        <taxon>Hypocreomycetidae</taxon>
        <taxon>Hypocreales</taxon>
        <taxon>Hypocreaceae</taxon>
        <taxon>Trichoderma</taxon>
    </lineage>
</organism>
<sequence>MLPKPILMHFLHTGFFPDWQINLAKAFHSHRLAWSSEKKPPPALDPTGKNESNPGMQIDWHHAAEADPVGSRRR</sequence>
<name>A0A0F9X8D4_TRIHA</name>
<accession>A0A0F9X8D4</accession>
<proteinExistence type="predicted"/>
<dbReference type="AlphaFoldDB" id="A0A0F9X8D4"/>
<protein>
    <submittedName>
        <fullName evidence="2">Uncharacterized protein</fullName>
    </submittedName>
</protein>
<comment type="caution">
    <text evidence="2">The sequence shown here is derived from an EMBL/GenBank/DDBJ whole genome shotgun (WGS) entry which is preliminary data.</text>
</comment>
<evidence type="ECO:0000313" key="3">
    <source>
        <dbReference type="Proteomes" id="UP000034112"/>
    </source>
</evidence>
<feature type="region of interest" description="Disordered" evidence="1">
    <location>
        <begin position="34"/>
        <end position="74"/>
    </location>
</feature>
<dbReference type="Proteomes" id="UP000034112">
    <property type="component" value="Unassembled WGS sequence"/>
</dbReference>
<gene>
    <name evidence="2" type="ORF">THAR02_06390</name>
</gene>